<accession>A0A1G1YK41</accession>
<dbReference type="InterPro" id="IPR001173">
    <property type="entry name" value="Glyco_trans_2-like"/>
</dbReference>
<dbReference type="InterPro" id="IPR029044">
    <property type="entry name" value="Nucleotide-diphossugar_trans"/>
</dbReference>
<dbReference type="Proteomes" id="UP000177376">
    <property type="component" value="Unassembled WGS sequence"/>
</dbReference>
<dbReference type="EMBL" id="MHIM01000013">
    <property type="protein sequence ID" value="OGY52651.1"/>
    <property type="molecule type" value="Genomic_DNA"/>
</dbReference>
<dbReference type="Pfam" id="PF00535">
    <property type="entry name" value="Glycos_transf_2"/>
    <property type="match status" value="1"/>
</dbReference>
<sequence>MTKISVIIPVYNAQKTINQCLRSIFNQTFKDFEVIVVNDGSTDSSWSILESWQDKIKIFNQENKGAPAARNFGFEKSSGEYIIFCDADIIMKPTMLEKMSWVLDKDKDLAYVYSSFKFGWKTFKLWPFDLAKLKQMPYIPTTSLIRRNYFSGFDQSLKKFQDWDLWLTISEKGGKGIWLNEILFLAVSGGTMSNWFPKIFFYLPLQPKKIKKEIEKFNSAKEIIKNKHGI</sequence>
<feature type="domain" description="Glycosyltransferase 2-like" evidence="1">
    <location>
        <begin position="5"/>
        <end position="135"/>
    </location>
</feature>
<evidence type="ECO:0000313" key="2">
    <source>
        <dbReference type="EMBL" id="OGY52651.1"/>
    </source>
</evidence>
<dbReference type="InterPro" id="IPR050834">
    <property type="entry name" value="Glycosyltransf_2"/>
</dbReference>
<protein>
    <recommendedName>
        <fullName evidence="1">Glycosyltransferase 2-like domain-containing protein</fullName>
    </recommendedName>
</protein>
<evidence type="ECO:0000259" key="1">
    <source>
        <dbReference type="Pfam" id="PF00535"/>
    </source>
</evidence>
<dbReference type="PANTHER" id="PTHR43685">
    <property type="entry name" value="GLYCOSYLTRANSFERASE"/>
    <property type="match status" value="1"/>
</dbReference>
<dbReference type="PANTHER" id="PTHR43685:SF2">
    <property type="entry name" value="GLYCOSYLTRANSFERASE 2-LIKE DOMAIN-CONTAINING PROTEIN"/>
    <property type="match status" value="1"/>
</dbReference>
<gene>
    <name evidence="2" type="ORF">A3A02_03970</name>
</gene>
<organism evidence="2 3">
    <name type="scientific">Candidatus Buchananbacteria bacterium RIFCSPLOWO2_01_FULL_39_33</name>
    <dbReference type="NCBI Taxonomy" id="1797543"/>
    <lineage>
        <taxon>Bacteria</taxon>
        <taxon>Candidatus Buchananiibacteriota</taxon>
    </lineage>
</organism>
<proteinExistence type="predicted"/>
<dbReference type="AlphaFoldDB" id="A0A1G1YK41"/>
<comment type="caution">
    <text evidence="2">The sequence shown here is derived from an EMBL/GenBank/DDBJ whole genome shotgun (WGS) entry which is preliminary data.</text>
</comment>
<evidence type="ECO:0000313" key="3">
    <source>
        <dbReference type="Proteomes" id="UP000177376"/>
    </source>
</evidence>
<dbReference type="SUPFAM" id="SSF53448">
    <property type="entry name" value="Nucleotide-diphospho-sugar transferases"/>
    <property type="match status" value="1"/>
</dbReference>
<dbReference type="CDD" id="cd00761">
    <property type="entry name" value="Glyco_tranf_GTA_type"/>
    <property type="match status" value="1"/>
</dbReference>
<name>A0A1G1YK41_9BACT</name>
<reference evidence="2 3" key="1">
    <citation type="journal article" date="2016" name="Nat. Commun.">
        <title>Thousands of microbial genomes shed light on interconnected biogeochemical processes in an aquifer system.</title>
        <authorList>
            <person name="Anantharaman K."/>
            <person name="Brown C.T."/>
            <person name="Hug L.A."/>
            <person name="Sharon I."/>
            <person name="Castelle C.J."/>
            <person name="Probst A.J."/>
            <person name="Thomas B.C."/>
            <person name="Singh A."/>
            <person name="Wilkins M.J."/>
            <person name="Karaoz U."/>
            <person name="Brodie E.L."/>
            <person name="Williams K.H."/>
            <person name="Hubbard S.S."/>
            <person name="Banfield J.F."/>
        </authorList>
    </citation>
    <scope>NUCLEOTIDE SEQUENCE [LARGE SCALE GENOMIC DNA]</scope>
</reference>
<dbReference type="Gene3D" id="3.90.550.10">
    <property type="entry name" value="Spore Coat Polysaccharide Biosynthesis Protein SpsA, Chain A"/>
    <property type="match status" value="1"/>
</dbReference>